<evidence type="ECO:0000256" key="2">
    <source>
        <dbReference type="ARBA" id="ARBA00022553"/>
    </source>
</evidence>
<dbReference type="Gene3D" id="6.10.250.690">
    <property type="match status" value="1"/>
</dbReference>
<dbReference type="EMBL" id="HF563609">
    <property type="protein sequence ID" value="CCP25796.1"/>
    <property type="molecule type" value="Genomic_DNA"/>
</dbReference>
<dbReference type="GO" id="GO:0032993">
    <property type="term" value="C:protein-DNA complex"/>
    <property type="evidence" value="ECO:0007669"/>
    <property type="project" value="TreeGrafter"/>
</dbReference>
<dbReference type="Pfam" id="PF00072">
    <property type="entry name" value="Response_reg"/>
    <property type="match status" value="1"/>
</dbReference>
<evidence type="ECO:0000313" key="12">
    <source>
        <dbReference type="EMBL" id="CCP25796.1"/>
    </source>
</evidence>
<dbReference type="OrthoDB" id="152576at2"/>
<dbReference type="InterPro" id="IPR039420">
    <property type="entry name" value="WalR-like"/>
</dbReference>
<protein>
    <recommendedName>
        <fullName evidence="1">Stage 0 sporulation protein A homolog</fullName>
    </recommendedName>
</protein>
<organism evidence="12 13">
    <name type="scientific">Tepidanaerobacter acetatoxydans (strain DSM 21804 / JCM 16047 / Re1)</name>
    <dbReference type="NCBI Taxonomy" id="1209989"/>
    <lineage>
        <taxon>Bacteria</taxon>
        <taxon>Bacillati</taxon>
        <taxon>Bacillota</taxon>
        <taxon>Clostridia</taxon>
        <taxon>Thermosediminibacterales</taxon>
        <taxon>Tepidanaerobacteraceae</taxon>
        <taxon>Tepidanaerobacter</taxon>
    </lineage>
</organism>
<evidence type="ECO:0000256" key="7">
    <source>
        <dbReference type="ARBA" id="ARBA00024867"/>
    </source>
</evidence>
<dbReference type="FunFam" id="3.40.50.2300:FF:000001">
    <property type="entry name" value="DNA-binding response regulator PhoB"/>
    <property type="match status" value="1"/>
</dbReference>
<dbReference type="CDD" id="cd19937">
    <property type="entry name" value="REC_OmpR_BsPhoP-like"/>
    <property type="match status" value="1"/>
</dbReference>
<dbReference type="PROSITE" id="PS50110">
    <property type="entry name" value="RESPONSE_REGULATORY"/>
    <property type="match status" value="1"/>
</dbReference>
<dbReference type="PANTHER" id="PTHR48111:SF40">
    <property type="entry name" value="PHOSPHATE REGULON TRANSCRIPTIONAL REGULATORY PROTEIN PHOB"/>
    <property type="match status" value="1"/>
</dbReference>
<dbReference type="PROSITE" id="PS51755">
    <property type="entry name" value="OMPR_PHOB"/>
    <property type="match status" value="1"/>
</dbReference>
<dbReference type="Pfam" id="PF00486">
    <property type="entry name" value="Trans_reg_C"/>
    <property type="match status" value="1"/>
</dbReference>
<dbReference type="Gene3D" id="3.40.50.2300">
    <property type="match status" value="1"/>
</dbReference>
<proteinExistence type="predicted"/>
<keyword evidence="6" id="KW-0804">Transcription</keyword>
<dbReference type="InterPro" id="IPR016032">
    <property type="entry name" value="Sig_transdc_resp-reg_C-effctor"/>
</dbReference>
<keyword evidence="2 8" id="KW-0597">Phosphoprotein</keyword>
<name>F4LRR3_TEPAE</name>
<dbReference type="STRING" id="1209989.TepRe1_0983"/>
<dbReference type="AlphaFoldDB" id="F4LRR3"/>
<reference evidence="13" key="1">
    <citation type="journal article" date="2013" name="Genome Announc.">
        <title>First genome sequence of a syntrophic acetate-oxidizing bacterium, Tepidanaerobacter acetatoxydans strain Re1.</title>
        <authorList>
            <person name="Manzoor S."/>
            <person name="Bongcam-Rudloff E."/>
            <person name="Schnurer A."/>
            <person name="Muller B."/>
        </authorList>
    </citation>
    <scope>NUCLEOTIDE SEQUENCE [LARGE SCALE GENOMIC DNA]</scope>
    <source>
        <strain evidence="13">Re1</strain>
    </source>
</reference>
<dbReference type="GO" id="GO:0000156">
    <property type="term" value="F:phosphorelay response regulator activity"/>
    <property type="evidence" value="ECO:0007669"/>
    <property type="project" value="TreeGrafter"/>
</dbReference>
<evidence type="ECO:0000256" key="4">
    <source>
        <dbReference type="ARBA" id="ARBA00023015"/>
    </source>
</evidence>
<dbReference type="InterPro" id="IPR036388">
    <property type="entry name" value="WH-like_DNA-bd_sf"/>
</dbReference>
<dbReference type="FunFam" id="1.10.10.10:FF:000018">
    <property type="entry name" value="DNA-binding response regulator ResD"/>
    <property type="match status" value="1"/>
</dbReference>
<feature type="domain" description="Response regulatory" evidence="10">
    <location>
        <begin position="7"/>
        <end position="123"/>
    </location>
</feature>
<sequence length="239" mass="27597">MEITKKAILVVDDEKNIRELVRFNLESRGYKVKEAMDGKEALSIARTDEPLLIILDLMLPKIDGLEVCRILKGDPSTKKIPIIMLTALGDEIDKIVGLELGADDYITKPFSPREMVARVRAVIRRVEDRRKPEEPEHSVNEFNDLVIDEQKHEVLLSGSRLDLTLKEYELLKVFAANPFNVFSREHLLEKVWGYDFMGDTRTVDVHVCNLRRKLEEADDKTGYYIETVRGVGYRFGYRE</sequence>
<dbReference type="GO" id="GO:0006355">
    <property type="term" value="P:regulation of DNA-templated transcription"/>
    <property type="evidence" value="ECO:0007669"/>
    <property type="project" value="InterPro"/>
</dbReference>
<keyword evidence="13" id="KW-1185">Reference proteome</keyword>
<dbReference type="SMART" id="SM00862">
    <property type="entry name" value="Trans_reg_C"/>
    <property type="match status" value="1"/>
</dbReference>
<dbReference type="CDD" id="cd00383">
    <property type="entry name" value="trans_reg_C"/>
    <property type="match status" value="1"/>
</dbReference>
<dbReference type="HOGENOM" id="CLU_000445_30_4_9"/>
<evidence type="ECO:0000259" key="10">
    <source>
        <dbReference type="PROSITE" id="PS50110"/>
    </source>
</evidence>
<dbReference type="PATRIC" id="fig|1209989.3.peg.1183"/>
<dbReference type="GO" id="GO:0000976">
    <property type="term" value="F:transcription cis-regulatory region binding"/>
    <property type="evidence" value="ECO:0007669"/>
    <property type="project" value="TreeGrafter"/>
</dbReference>
<dbReference type="eggNOG" id="COG0745">
    <property type="taxonomic scope" value="Bacteria"/>
</dbReference>
<evidence type="ECO:0000256" key="8">
    <source>
        <dbReference type="PROSITE-ProRule" id="PRU00169"/>
    </source>
</evidence>
<accession>L0RY15</accession>
<accession>F4LRR3</accession>
<dbReference type="InterPro" id="IPR011006">
    <property type="entry name" value="CheY-like_superfamily"/>
</dbReference>
<evidence type="ECO:0000256" key="5">
    <source>
        <dbReference type="ARBA" id="ARBA00023125"/>
    </source>
</evidence>
<dbReference type="SMART" id="SM00448">
    <property type="entry name" value="REC"/>
    <property type="match status" value="1"/>
</dbReference>
<dbReference type="PANTHER" id="PTHR48111">
    <property type="entry name" value="REGULATOR OF RPOS"/>
    <property type="match status" value="1"/>
</dbReference>
<feature type="DNA-binding region" description="OmpR/PhoB-type" evidence="9">
    <location>
        <begin position="137"/>
        <end position="237"/>
    </location>
</feature>
<keyword evidence="4" id="KW-0805">Transcription regulation</keyword>
<dbReference type="InterPro" id="IPR001867">
    <property type="entry name" value="OmpR/PhoB-type_DNA-bd"/>
</dbReference>
<dbReference type="RefSeq" id="WP_013778054.1">
    <property type="nucleotide sequence ID" value="NC_015519.1"/>
</dbReference>
<gene>
    <name evidence="12" type="primary">phoB</name>
    <name evidence="12" type="ordered locus">TEPIRE1_1080</name>
</gene>
<evidence type="ECO:0000313" key="13">
    <source>
        <dbReference type="Proteomes" id="UP000010802"/>
    </source>
</evidence>
<evidence type="ECO:0000256" key="6">
    <source>
        <dbReference type="ARBA" id="ARBA00023163"/>
    </source>
</evidence>
<feature type="domain" description="OmpR/PhoB-type" evidence="11">
    <location>
        <begin position="137"/>
        <end position="237"/>
    </location>
</feature>
<evidence type="ECO:0000256" key="1">
    <source>
        <dbReference type="ARBA" id="ARBA00018672"/>
    </source>
</evidence>
<dbReference type="SUPFAM" id="SSF46894">
    <property type="entry name" value="C-terminal effector domain of the bipartite response regulators"/>
    <property type="match status" value="1"/>
</dbReference>
<dbReference type="Gene3D" id="1.10.10.10">
    <property type="entry name" value="Winged helix-like DNA-binding domain superfamily/Winged helix DNA-binding domain"/>
    <property type="match status" value="1"/>
</dbReference>
<evidence type="ECO:0000256" key="3">
    <source>
        <dbReference type="ARBA" id="ARBA00023012"/>
    </source>
</evidence>
<dbReference type="GO" id="GO:0005829">
    <property type="term" value="C:cytosol"/>
    <property type="evidence" value="ECO:0007669"/>
    <property type="project" value="TreeGrafter"/>
</dbReference>
<evidence type="ECO:0000259" key="11">
    <source>
        <dbReference type="PROSITE" id="PS51755"/>
    </source>
</evidence>
<keyword evidence="3" id="KW-0902">Two-component regulatory system</keyword>
<feature type="modified residue" description="4-aspartylphosphate" evidence="8">
    <location>
        <position position="56"/>
    </location>
</feature>
<dbReference type="KEGG" id="tae:TepiRe1_1080"/>
<keyword evidence="5 9" id="KW-0238">DNA-binding</keyword>
<evidence type="ECO:0000256" key="9">
    <source>
        <dbReference type="PROSITE-ProRule" id="PRU01091"/>
    </source>
</evidence>
<dbReference type="KEGG" id="tep:TepRe1_0983"/>
<dbReference type="Proteomes" id="UP000010802">
    <property type="component" value="Chromosome"/>
</dbReference>
<dbReference type="InterPro" id="IPR001789">
    <property type="entry name" value="Sig_transdc_resp-reg_receiver"/>
</dbReference>
<comment type="function">
    <text evidence="7">May play the central regulatory role in sporulation. It may be an element of the effector pathway responsible for the activation of sporulation genes in response to nutritional stress. Spo0A may act in concert with spo0H (a sigma factor) to control the expression of some genes that are critical to the sporulation process.</text>
</comment>
<dbReference type="SUPFAM" id="SSF52172">
    <property type="entry name" value="CheY-like"/>
    <property type="match status" value="1"/>
</dbReference>